<dbReference type="GO" id="GO:0008270">
    <property type="term" value="F:zinc ion binding"/>
    <property type="evidence" value="ECO:0007669"/>
    <property type="project" value="InterPro"/>
</dbReference>
<dbReference type="InterPro" id="IPR036864">
    <property type="entry name" value="Zn2-C6_fun-type_DNA-bd_sf"/>
</dbReference>
<dbReference type="PANTHER" id="PTHR31001:SF49">
    <property type="entry name" value="ZN(II)2CYS6 TRANSCRIPTION FACTOR (EUROFUNG)"/>
    <property type="match status" value="1"/>
</dbReference>
<feature type="compositionally biased region" description="Low complexity" evidence="4">
    <location>
        <begin position="88"/>
        <end position="109"/>
    </location>
</feature>
<evidence type="ECO:0000256" key="1">
    <source>
        <dbReference type="ARBA" id="ARBA00004123"/>
    </source>
</evidence>
<dbReference type="InterPro" id="IPR001138">
    <property type="entry name" value="Zn2Cys6_DnaBD"/>
</dbReference>
<dbReference type="InterPro" id="IPR050613">
    <property type="entry name" value="Sec_Metabolite_Reg"/>
</dbReference>
<evidence type="ECO:0000259" key="5">
    <source>
        <dbReference type="PROSITE" id="PS50048"/>
    </source>
</evidence>
<dbReference type="Pfam" id="PF00172">
    <property type="entry name" value="Zn_clus"/>
    <property type="match status" value="1"/>
</dbReference>
<feature type="region of interest" description="Disordered" evidence="4">
    <location>
        <begin position="84"/>
        <end position="112"/>
    </location>
</feature>
<name>A0A6A6GP47_9PEZI</name>
<feature type="region of interest" description="Disordered" evidence="4">
    <location>
        <begin position="143"/>
        <end position="169"/>
    </location>
</feature>
<sequence length="542" mass="60039">QNEIKRRQRPQKSCKPCRTGKLRCDRALPCRECVRRSREPQCVYSSSMQESLAYKSQSQAMRRRLDSLEQMVKDLGGITTRVDKAAEAATPSTADQSSDTSSQPPTGSQGRLKITDSETAFVGPAHWESLVNEIAEIKTHLDDDPDVVSSTLPGVLTQPTTSSGSRGTPDLFFPGPSAYTHSSCPVTRTGYTAFWENPTAASPVWLAVLFDILALGDQYSRKSPPESSEPHPGETFHEMATHAVILADYARPKFYLLEALILLIRYGQTKSDADQLKLWLQLGLVTRLATRMGMFRDAGGRSDVTPFVAEIRRRIWLAICHLDIIFSYQIGLVSVIRALQANTAMPLNLEDSDFSTQSEHLPPPRPASEKTFIASSIIMGHMILIFAEAVSLSNSSDRPDPAIAHKLNAQLTRIHEDTPSIFRMKSLDQSFGDTQLIMERIKVELFRLKTFASFSDAILARQIILKESYVSEPHLRSSTSISSLVRLSGRADNSNPSITSKYGIVWTASSWGVLSLGLSSLIASTGQSRMDQNRAFRKSENL</sequence>
<dbReference type="SMART" id="SM00906">
    <property type="entry name" value="Fungal_trans"/>
    <property type="match status" value="1"/>
</dbReference>
<dbReference type="SUPFAM" id="SSF57701">
    <property type="entry name" value="Zn2/Cys6 DNA-binding domain"/>
    <property type="match status" value="1"/>
</dbReference>
<evidence type="ECO:0000313" key="7">
    <source>
        <dbReference type="Proteomes" id="UP000799538"/>
    </source>
</evidence>
<reference evidence="7" key="1">
    <citation type="journal article" date="2020" name="Stud. Mycol.">
        <title>101 Dothideomycetes genomes: A test case for predicting lifestyles and emergence of pathogens.</title>
        <authorList>
            <person name="Haridas S."/>
            <person name="Albert R."/>
            <person name="Binder M."/>
            <person name="Bloem J."/>
            <person name="LaButti K."/>
            <person name="Salamov A."/>
            <person name="Andreopoulos B."/>
            <person name="Baker S."/>
            <person name="Barry K."/>
            <person name="Bills G."/>
            <person name="Bluhm B."/>
            <person name="Cannon C."/>
            <person name="Castanera R."/>
            <person name="Culley D."/>
            <person name="Daum C."/>
            <person name="Ezra D."/>
            <person name="Gonzalez J."/>
            <person name="Henrissat B."/>
            <person name="Kuo A."/>
            <person name="Liang C."/>
            <person name="Lipzen A."/>
            <person name="Lutzoni F."/>
            <person name="Magnuson J."/>
            <person name="Mondo S."/>
            <person name="Nolan M."/>
            <person name="Ohm R."/>
            <person name="Pangilinan J."/>
            <person name="Park H.-J."/>
            <person name="Ramirez L."/>
            <person name="Alfaro M."/>
            <person name="Sun H."/>
            <person name="Tritt A."/>
            <person name="Yoshinaga Y."/>
            <person name="Zwiers L.-H."/>
            <person name="Turgeon B."/>
            <person name="Goodwin S."/>
            <person name="Spatafora J."/>
            <person name="Crous P."/>
            <person name="Grigoriev I."/>
        </authorList>
    </citation>
    <scope>NUCLEOTIDE SEQUENCE [LARGE SCALE GENOMIC DNA]</scope>
    <source>
        <strain evidence="7">CECT 20119</strain>
    </source>
</reference>
<dbReference type="PROSITE" id="PS50048">
    <property type="entry name" value="ZN2_CY6_FUNGAL_2"/>
    <property type="match status" value="1"/>
</dbReference>
<protein>
    <submittedName>
        <fullName evidence="6">Fungal-specific transcription factor domain-containing protein</fullName>
    </submittedName>
</protein>
<dbReference type="GO" id="GO:0003677">
    <property type="term" value="F:DNA binding"/>
    <property type="evidence" value="ECO:0007669"/>
    <property type="project" value="InterPro"/>
</dbReference>
<dbReference type="Gene3D" id="4.10.240.10">
    <property type="entry name" value="Zn(2)-C6 fungal-type DNA-binding domain"/>
    <property type="match status" value="1"/>
</dbReference>
<evidence type="ECO:0000256" key="2">
    <source>
        <dbReference type="ARBA" id="ARBA00022723"/>
    </source>
</evidence>
<dbReference type="EMBL" id="ML992501">
    <property type="protein sequence ID" value="KAF2227447.1"/>
    <property type="molecule type" value="Genomic_DNA"/>
</dbReference>
<dbReference type="PANTHER" id="PTHR31001">
    <property type="entry name" value="UNCHARACTERIZED TRANSCRIPTIONAL REGULATORY PROTEIN"/>
    <property type="match status" value="1"/>
</dbReference>
<keyword evidence="7" id="KW-1185">Reference proteome</keyword>
<dbReference type="CDD" id="cd00067">
    <property type="entry name" value="GAL4"/>
    <property type="match status" value="1"/>
</dbReference>
<feature type="compositionally biased region" description="Polar residues" evidence="4">
    <location>
        <begin position="148"/>
        <end position="166"/>
    </location>
</feature>
<dbReference type="InterPro" id="IPR007219">
    <property type="entry name" value="XnlR_reg_dom"/>
</dbReference>
<dbReference type="GO" id="GO:0000981">
    <property type="term" value="F:DNA-binding transcription factor activity, RNA polymerase II-specific"/>
    <property type="evidence" value="ECO:0007669"/>
    <property type="project" value="InterPro"/>
</dbReference>
<keyword evidence="2" id="KW-0479">Metal-binding</keyword>
<dbReference type="PROSITE" id="PS00463">
    <property type="entry name" value="ZN2_CY6_FUNGAL_1"/>
    <property type="match status" value="1"/>
</dbReference>
<dbReference type="Proteomes" id="UP000799538">
    <property type="component" value="Unassembled WGS sequence"/>
</dbReference>
<dbReference type="CDD" id="cd12148">
    <property type="entry name" value="fungal_TF_MHR"/>
    <property type="match status" value="1"/>
</dbReference>
<keyword evidence="3" id="KW-0539">Nucleus</keyword>
<proteinExistence type="predicted"/>
<dbReference type="AlphaFoldDB" id="A0A6A6GP47"/>
<dbReference type="GO" id="GO:0006351">
    <property type="term" value="P:DNA-templated transcription"/>
    <property type="evidence" value="ECO:0007669"/>
    <property type="project" value="InterPro"/>
</dbReference>
<evidence type="ECO:0000256" key="4">
    <source>
        <dbReference type="SAM" id="MobiDB-lite"/>
    </source>
</evidence>
<dbReference type="SMART" id="SM00066">
    <property type="entry name" value="GAL4"/>
    <property type="match status" value="1"/>
</dbReference>
<dbReference type="Pfam" id="PF04082">
    <property type="entry name" value="Fungal_trans"/>
    <property type="match status" value="1"/>
</dbReference>
<evidence type="ECO:0000256" key="3">
    <source>
        <dbReference type="ARBA" id="ARBA00023242"/>
    </source>
</evidence>
<evidence type="ECO:0000313" key="6">
    <source>
        <dbReference type="EMBL" id="KAF2227447.1"/>
    </source>
</evidence>
<feature type="non-terminal residue" evidence="6">
    <location>
        <position position="1"/>
    </location>
</feature>
<organism evidence="6 7">
    <name type="scientific">Elsinoe ampelina</name>
    <dbReference type="NCBI Taxonomy" id="302913"/>
    <lineage>
        <taxon>Eukaryota</taxon>
        <taxon>Fungi</taxon>
        <taxon>Dikarya</taxon>
        <taxon>Ascomycota</taxon>
        <taxon>Pezizomycotina</taxon>
        <taxon>Dothideomycetes</taxon>
        <taxon>Dothideomycetidae</taxon>
        <taxon>Myriangiales</taxon>
        <taxon>Elsinoaceae</taxon>
        <taxon>Elsinoe</taxon>
    </lineage>
</organism>
<comment type="subcellular location">
    <subcellularLocation>
        <location evidence="1">Nucleus</location>
    </subcellularLocation>
</comment>
<gene>
    <name evidence="6" type="ORF">BDZ85DRAFT_300174</name>
</gene>
<dbReference type="GO" id="GO:0005634">
    <property type="term" value="C:nucleus"/>
    <property type="evidence" value="ECO:0007669"/>
    <property type="project" value="UniProtKB-SubCell"/>
</dbReference>
<accession>A0A6A6GP47</accession>
<dbReference type="OrthoDB" id="4934715at2759"/>
<feature type="domain" description="Zn(2)-C6 fungal-type" evidence="5">
    <location>
        <begin position="13"/>
        <end position="44"/>
    </location>
</feature>